<feature type="repeat" description="PPR" evidence="3">
    <location>
        <begin position="291"/>
        <end position="325"/>
    </location>
</feature>
<dbReference type="Proteomes" id="UP001161247">
    <property type="component" value="Chromosome 5"/>
</dbReference>
<dbReference type="PROSITE" id="PS51375">
    <property type="entry name" value="PPR"/>
    <property type="match status" value="7"/>
</dbReference>
<evidence type="ECO:0000313" key="4">
    <source>
        <dbReference type="EMBL" id="CAI9106191.1"/>
    </source>
</evidence>
<evidence type="ECO:0000256" key="3">
    <source>
        <dbReference type="PROSITE-ProRule" id="PRU00708"/>
    </source>
</evidence>
<sequence>MKLLKGLLFKDGRLFSRCQGLSTVRWSLVEQYSFSAAYHSLLPCDHRNLVSAAVGILKHQRSKSRWSYLHSLFTSTHEGLTPSHFSQIALQIRNNPHLVLNFFQFTSNQSLCVHSLSSYATVIHILSRSRHKTKAQELIHSAIRRFPGSNIASPPPIFETLMRTYRTCDSAPFVFDLLVKACVESKRADQAVEIVRMLRSKSVYPDIRTLNSLIELVTNIQGCFAGYDFYKEIFGRIDVENWATSSNNGIKIKRPKLNTFNIMMVAFLRDGLATKVEDVWKEMVRVKCAPNIYSYSILIEAYCSDGKMDDAVRVWDAMRLDGFQHDIVAYNTMIGGFSRFGDVKKAEELFREMFVNGVESTSVTFKHLIMGYCKLGDVDSVILLYRDMSRNGFAMESTTLDAMIKVICDDQKVSEAFEIYKQVIKKHNHVFPKKESFECLIKGLCREGRMEEALTLQAEMTCTGYEPDGEMYDAFIDGYVEHGNEEMARRLREEMIRLSTPTENSLKSGPNA</sequence>
<dbReference type="AlphaFoldDB" id="A0AAV1DGA2"/>
<dbReference type="InterPro" id="IPR011990">
    <property type="entry name" value="TPR-like_helical_dom_sf"/>
</dbReference>
<dbReference type="EMBL" id="OX459122">
    <property type="protein sequence ID" value="CAI9106191.1"/>
    <property type="molecule type" value="Genomic_DNA"/>
</dbReference>
<reference evidence="4" key="1">
    <citation type="submission" date="2023-03" db="EMBL/GenBank/DDBJ databases">
        <authorList>
            <person name="Julca I."/>
        </authorList>
    </citation>
    <scope>NUCLEOTIDE SEQUENCE</scope>
</reference>
<proteinExistence type="inferred from homology"/>
<name>A0AAV1DGA2_OLDCO</name>
<protein>
    <submittedName>
        <fullName evidence="4">OLC1v1005276C1</fullName>
    </submittedName>
</protein>
<dbReference type="PANTHER" id="PTHR47941">
    <property type="entry name" value="PENTATRICOPEPTIDE REPEAT-CONTAINING PROTEIN 3, MITOCHONDRIAL"/>
    <property type="match status" value="1"/>
</dbReference>
<organism evidence="4 5">
    <name type="scientific">Oldenlandia corymbosa var. corymbosa</name>
    <dbReference type="NCBI Taxonomy" id="529605"/>
    <lineage>
        <taxon>Eukaryota</taxon>
        <taxon>Viridiplantae</taxon>
        <taxon>Streptophyta</taxon>
        <taxon>Embryophyta</taxon>
        <taxon>Tracheophyta</taxon>
        <taxon>Spermatophyta</taxon>
        <taxon>Magnoliopsida</taxon>
        <taxon>eudicotyledons</taxon>
        <taxon>Gunneridae</taxon>
        <taxon>Pentapetalae</taxon>
        <taxon>asterids</taxon>
        <taxon>lamiids</taxon>
        <taxon>Gentianales</taxon>
        <taxon>Rubiaceae</taxon>
        <taxon>Rubioideae</taxon>
        <taxon>Spermacoceae</taxon>
        <taxon>Hedyotis-Oldenlandia complex</taxon>
        <taxon>Oldenlandia</taxon>
    </lineage>
</organism>
<feature type="repeat" description="PPR" evidence="3">
    <location>
        <begin position="433"/>
        <end position="467"/>
    </location>
</feature>
<evidence type="ECO:0000313" key="5">
    <source>
        <dbReference type="Proteomes" id="UP001161247"/>
    </source>
</evidence>
<dbReference type="NCBIfam" id="TIGR00756">
    <property type="entry name" value="PPR"/>
    <property type="match status" value="5"/>
</dbReference>
<feature type="repeat" description="PPR" evidence="3">
    <location>
        <begin position="361"/>
        <end position="395"/>
    </location>
</feature>
<gene>
    <name evidence="4" type="ORF">OLC1_LOCUS14733</name>
</gene>
<feature type="repeat" description="PPR" evidence="3">
    <location>
        <begin position="326"/>
        <end position="360"/>
    </location>
</feature>
<dbReference type="Pfam" id="PF13041">
    <property type="entry name" value="PPR_2"/>
    <property type="match status" value="2"/>
</dbReference>
<dbReference type="InterPro" id="IPR002885">
    <property type="entry name" value="PPR_rpt"/>
</dbReference>
<evidence type="ECO:0000256" key="2">
    <source>
        <dbReference type="ARBA" id="ARBA00022737"/>
    </source>
</evidence>
<dbReference type="Pfam" id="PF12854">
    <property type="entry name" value="PPR_1"/>
    <property type="match status" value="1"/>
</dbReference>
<comment type="similarity">
    <text evidence="1">Belongs to the PPR family. P subfamily.</text>
</comment>
<dbReference type="Gene3D" id="1.25.40.10">
    <property type="entry name" value="Tetratricopeptide repeat domain"/>
    <property type="match status" value="3"/>
</dbReference>
<evidence type="ECO:0000256" key="1">
    <source>
        <dbReference type="ARBA" id="ARBA00007626"/>
    </source>
</evidence>
<feature type="repeat" description="PPR" evidence="3">
    <location>
        <begin position="171"/>
        <end position="205"/>
    </location>
</feature>
<dbReference type="Pfam" id="PF01535">
    <property type="entry name" value="PPR"/>
    <property type="match status" value="1"/>
</dbReference>
<feature type="repeat" description="PPR" evidence="3">
    <location>
        <begin position="468"/>
        <end position="502"/>
    </location>
</feature>
<feature type="repeat" description="PPR" evidence="3">
    <location>
        <begin position="256"/>
        <end position="290"/>
    </location>
</feature>
<keyword evidence="5" id="KW-1185">Reference proteome</keyword>
<accession>A0AAV1DGA2</accession>
<keyword evidence="2" id="KW-0677">Repeat</keyword>